<evidence type="ECO:0000256" key="5">
    <source>
        <dbReference type="ARBA" id="ARBA00037974"/>
    </source>
</evidence>
<dbReference type="RefSeq" id="WP_242981135.1">
    <property type="nucleotide sequence ID" value="NZ_QKMR01000003.1"/>
</dbReference>
<dbReference type="PANTHER" id="PTHR43525">
    <property type="entry name" value="PROTEIN MALY"/>
    <property type="match status" value="1"/>
</dbReference>
<comment type="cofactor">
    <cofactor evidence="1">
        <name>pyridoxal 5'-phosphate</name>
        <dbReference type="ChEBI" id="CHEBI:597326"/>
    </cofactor>
</comment>
<evidence type="ECO:0000256" key="1">
    <source>
        <dbReference type="ARBA" id="ARBA00001933"/>
    </source>
</evidence>
<comment type="caution">
    <text evidence="7">The sequence shown here is derived from an EMBL/GenBank/DDBJ whole genome shotgun (WGS) entry which is preliminary data.</text>
</comment>
<dbReference type="Gene3D" id="3.90.1150.10">
    <property type="entry name" value="Aspartate Aminotransferase, domain 1"/>
    <property type="match status" value="1"/>
</dbReference>
<sequence>MINFNFKENFFDTLHSRENTGSVKYNLRGKILSEELIPMWIADMDFQSPPAVIHAMTAVSEHGIFGYTDTDESYDAALCNWYYRRMGWKINPSWNIKTPGIMFGIAASLRALTEQSDSVLICQPVYYPFAKIILSNKRQPVVSELRLIDGRYEFDFEDIERKIVSNSIKLFLLCSPHNPVGRVWTRKELQEIGRICVKHGVYIVSDEIHSDFIYDGNNHIPIASVSDEVSERTITCTSPTKTFNLAGLQAANILVANEALRNKIQEACLATGYSYLNTMAIAATKAAYQHGEVWLNELLAYLQGNITILRNALLKLSGISLIQPEGTYLIWLDCRKLGLTAAELETLFLEKAGVWLHNGSTFGSGGSGFMRMNIACPSSVLITATRRIFQALKSITIG</sequence>
<protein>
    <recommendedName>
        <fullName evidence="2">cysteine-S-conjugate beta-lyase</fullName>
        <ecNumber evidence="2">4.4.1.13</ecNumber>
    </recommendedName>
</protein>
<dbReference type="InterPro" id="IPR015424">
    <property type="entry name" value="PyrdxlP-dep_Trfase"/>
</dbReference>
<dbReference type="CDD" id="cd00609">
    <property type="entry name" value="AAT_like"/>
    <property type="match status" value="1"/>
</dbReference>
<keyword evidence="4 7" id="KW-0456">Lyase</keyword>
<evidence type="ECO:0000256" key="3">
    <source>
        <dbReference type="ARBA" id="ARBA00022898"/>
    </source>
</evidence>
<dbReference type="InterPro" id="IPR051798">
    <property type="entry name" value="Class-II_PLP-Dep_Aminotrans"/>
</dbReference>
<dbReference type="NCBIfam" id="TIGR04350">
    <property type="entry name" value="C_S_lyase_PatB"/>
    <property type="match status" value="1"/>
</dbReference>
<dbReference type="SUPFAM" id="SSF53383">
    <property type="entry name" value="PLP-dependent transferases"/>
    <property type="match status" value="1"/>
</dbReference>
<proteinExistence type="inferred from homology"/>
<gene>
    <name evidence="7" type="ORF">LY28_00683</name>
</gene>
<dbReference type="Pfam" id="PF00155">
    <property type="entry name" value="Aminotran_1_2"/>
    <property type="match status" value="1"/>
</dbReference>
<dbReference type="GO" id="GO:0030170">
    <property type="term" value="F:pyridoxal phosphate binding"/>
    <property type="evidence" value="ECO:0007669"/>
    <property type="project" value="InterPro"/>
</dbReference>
<dbReference type="InterPro" id="IPR015422">
    <property type="entry name" value="PyrdxlP-dep_Trfase_small"/>
</dbReference>
<evidence type="ECO:0000259" key="6">
    <source>
        <dbReference type="Pfam" id="PF00155"/>
    </source>
</evidence>
<dbReference type="GO" id="GO:0047804">
    <property type="term" value="F:cysteine-S-conjugate beta-lyase activity"/>
    <property type="evidence" value="ECO:0007669"/>
    <property type="project" value="UniProtKB-EC"/>
</dbReference>
<keyword evidence="3" id="KW-0663">Pyridoxal phosphate</keyword>
<dbReference type="Gene3D" id="3.40.640.10">
    <property type="entry name" value="Type I PLP-dependent aspartate aminotransferase-like (Major domain)"/>
    <property type="match status" value="1"/>
</dbReference>
<dbReference type="InterPro" id="IPR004839">
    <property type="entry name" value="Aminotransferase_I/II_large"/>
</dbReference>
<dbReference type="EMBL" id="QKMR01000003">
    <property type="protein sequence ID" value="PYG89464.1"/>
    <property type="molecule type" value="Genomic_DNA"/>
</dbReference>
<dbReference type="PANTHER" id="PTHR43525:SF1">
    <property type="entry name" value="PROTEIN MALY"/>
    <property type="match status" value="1"/>
</dbReference>
<dbReference type="InterPro" id="IPR015421">
    <property type="entry name" value="PyrdxlP-dep_Trfase_major"/>
</dbReference>
<keyword evidence="8" id="KW-1185">Reference proteome</keyword>
<accession>A0A318XSB5</accession>
<feature type="domain" description="Aminotransferase class I/classII large" evidence="6">
    <location>
        <begin position="42"/>
        <end position="379"/>
    </location>
</feature>
<reference evidence="7 8" key="1">
    <citation type="submission" date="2018-06" db="EMBL/GenBank/DDBJ databases">
        <title>Genomic Encyclopedia of Type Strains, Phase I: the one thousand microbial genomes (KMG-I) project.</title>
        <authorList>
            <person name="Kyrpides N."/>
        </authorList>
    </citation>
    <scope>NUCLEOTIDE SEQUENCE [LARGE SCALE GENOMIC DNA]</scope>
    <source>
        <strain evidence="7 8">DSM 19573</strain>
    </source>
</reference>
<organism evidence="7 8">
    <name type="scientific">Ruminiclostridium sufflavum DSM 19573</name>
    <dbReference type="NCBI Taxonomy" id="1121337"/>
    <lineage>
        <taxon>Bacteria</taxon>
        <taxon>Bacillati</taxon>
        <taxon>Bacillota</taxon>
        <taxon>Clostridia</taxon>
        <taxon>Eubacteriales</taxon>
        <taxon>Oscillospiraceae</taxon>
        <taxon>Ruminiclostridium</taxon>
    </lineage>
</organism>
<name>A0A318XSB5_9FIRM</name>
<evidence type="ECO:0000256" key="2">
    <source>
        <dbReference type="ARBA" id="ARBA00012224"/>
    </source>
</evidence>
<dbReference type="InterPro" id="IPR027619">
    <property type="entry name" value="C-S_lyase_PatB-like"/>
</dbReference>
<evidence type="ECO:0000256" key="4">
    <source>
        <dbReference type="ARBA" id="ARBA00023239"/>
    </source>
</evidence>
<dbReference type="EC" id="4.4.1.13" evidence="2"/>
<dbReference type="AlphaFoldDB" id="A0A318XSB5"/>
<dbReference type="Proteomes" id="UP000248132">
    <property type="component" value="Unassembled WGS sequence"/>
</dbReference>
<evidence type="ECO:0000313" key="7">
    <source>
        <dbReference type="EMBL" id="PYG89464.1"/>
    </source>
</evidence>
<comment type="similarity">
    <text evidence="5">Belongs to the class-II pyridoxal-phosphate-dependent aminotransferase family. MalY/PatB cystathionine beta-lyase subfamily.</text>
</comment>
<evidence type="ECO:0000313" key="8">
    <source>
        <dbReference type="Proteomes" id="UP000248132"/>
    </source>
</evidence>